<evidence type="ECO:0000256" key="6">
    <source>
        <dbReference type="SAM" id="MobiDB-lite"/>
    </source>
</evidence>
<gene>
    <name evidence="8" type="ORF">FPE_LOCUS17322</name>
</gene>
<keyword evidence="4" id="KW-0636">Prenylation</keyword>
<evidence type="ECO:0000313" key="9">
    <source>
        <dbReference type="Proteomes" id="UP000834106"/>
    </source>
</evidence>
<dbReference type="SUPFAM" id="SSF55008">
    <property type="entry name" value="HMA, heavy metal-associated domain"/>
    <property type="match status" value="1"/>
</dbReference>
<keyword evidence="4" id="KW-0449">Lipoprotein</keyword>
<comment type="similarity">
    <text evidence="5">Belongs to the HIPP family.</text>
</comment>
<feature type="compositionally biased region" description="Low complexity" evidence="6">
    <location>
        <begin position="142"/>
        <end position="161"/>
    </location>
</feature>
<accession>A0AAD1ZFQ4</accession>
<feature type="compositionally biased region" description="Low complexity" evidence="6">
    <location>
        <begin position="226"/>
        <end position="236"/>
    </location>
</feature>
<dbReference type="PANTHER" id="PTHR45868">
    <property type="entry name" value="HEAVY METAL-ASSOCIATED ISOPRENYLATED PLANT PROTEIN 33-RELATED"/>
    <property type="match status" value="1"/>
</dbReference>
<keyword evidence="9" id="KW-1185">Reference proteome</keyword>
<dbReference type="EMBL" id="OU503045">
    <property type="protein sequence ID" value="CAI9768968.1"/>
    <property type="molecule type" value="Genomic_DNA"/>
</dbReference>
<dbReference type="GO" id="GO:0046872">
    <property type="term" value="F:metal ion binding"/>
    <property type="evidence" value="ECO:0007669"/>
    <property type="project" value="UniProtKB-KW"/>
</dbReference>
<sequence length="395" mass="42038">MATQEAAENPLETMKNKTWILKTSIHCEGCKRKVKKILKQVPGVENVEVDIKQQKVIVTGNVDGDSLTKKLIKSGKKAELWPEKTEKKEKKSGQERNKEKQIKRQSNEQKIQENGAKKEQKPTGNVEAVQDPAKIGDGGASTSGSTAKSGGASVGAAQVDGGEVKSDEKSDAGGSAKVSEGPVKTSGGVQVAESKLEKKPETDSSAASAPQPAEEEGKGDSESKSKSAAASEKSNGGSDGIETGTSGKKKKKKGQNGNSMERAKSSAATPASTGSDKHHGAGPPLISNPANHIPPHQHNYHDYPTPLHHYGRPPAYAVSYNTAYPTSSYTASYAAPPQHSYVYTNSGPEVEPQPPSYPDSYPRQPPPSDPDSYPRQPLDSFEMFSDENPNGCFIM</sequence>
<dbReference type="GO" id="GO:0016020">
    <property type="term" value="C:membrane"/>
    <property type="evidence" value="ECO:0007669"/>
    <property type="project" value="UniProtKB-SubCell"/>
</dbReference>
<evidence type="ECO:0000256" key="2">
    <source>
        <dbReference type="ARBA" id="ARBA00022481"/>
    </source>
</evidence>
<feature type="compositionally biased region" description="Basic and acidic residues" evidence="6">
    <location>
        <begin position="162"/>
        <end position="171"/>
    </location>
</feature>
<feature type="compositionally biased region" description="Basic and acidic residues" evidence="6">
    <location>
        <begin position="79"/>
        <end position="121"/>
    </location>
</feature>
<proteinExistence type="inferred from homology"/>
<keyword evidence="2" id="KW-0488">Methylation</keyword>
<feature type="region of interest" description="Disordered" evidence="6">
    <location>
        <begin position="338"/>
        <end position="395"/>
    </location>
</feature>
<dbReference type="AlphaFoldDB" id="A0AAD1ZFQ4"/>
<feature type="region of interest" description="Disordered" evidence="6">
    <location>
        <begin position="79"/>
        <end position="318"/>
    </location>
</feature>
<dbReference type="Pfam" id="PF00403">
    <property type="entry name" value="HMA"/>
    <property type="match status" value="1"/>
</dbReference>
<evidence type="ECO:0000259" key="7">
    <source>
        <dbReference type="PROSITE" id="PS50846"/>
    </source>
</evidence>
<dbReference type="CDD" id="cd00371">
    <property type="entry name" value="HMA"/>
    <property type="match status" value="1"/>
</dbReference>
<dbReference type="PANTHER" id="PTHR45868:SF69">
    <property type="entry name" value="HEAVY METAL-ASSOCIATED ISOPRENYLATED PLANT PROTEIN 35"/>
    <property type="match status" value="1"/>
</dbReference>
<feature type="compositionally biased region" description="Pro residues" evidence="6">
    <location>
        <begin position="351"/>
        <end position="369"/>
    </location>
</feature>
<evidence type="ECO:0000256" key="4">
    <source>
        <dbReference type="ARBA" id="ARBA00023289"/>
    </source>
</evidence>
<protein>
    <recommendedName>
        <fullName evidence="7">HMA domain-containing protein</fullName>
    </recommendedName>
</protein>
<evidence type="ECO:0000256" key="1">
    <source>
        <dbReference type="ARBA" id="ARBA00004170"/>
    </source>
</evidence>
<dbReference type="InterPro" id="IPR036163">
    <property type="entry name" value="HMA_dom_sf"/>
</dbReference>
<dbReference type="InterPro" id="IPR006121">
    <property type="entry name" value="HMA_dom"/>
</dbReference>
<reference evidence="8" key="1">
    <citation type="submission" date="2023-05" db="EMBL/GenBank/DDBJ databases">
        <authorList>
            <person name="Huff M."/>
        </authorList>
    </citation>
    <scope>NUCLEOTIDE SEQUENCE</scope>
</reference>
<dbReference type="Proteomes" id="UP000834106">
    <property type="component" value="Chromosome 10"/>
</dbReference>
<dbReference type="PROSITE" id="PS50846">
    <property type="entry name" value="HMA_2"/>
    <property type="match status" value="1"/>
</dbReference>
<comment type="subcellular location">
    <subcellularLocation>
        <location evidence="1">Membrane</location>
        <topology evidence="1">Peripheral membrane protein</topology>
    </subcellularLocation>
</comment>
<dbReference type="GO" id="GO:0009626">
    <property type="term" value="P:plant-type hypersensitive response"/>
    <property type="evidence" value="ECO:0007669"/>
    <property type="project" value="UniProtKB-KW"/>
</dbReference>
<feature type="compositionally biased region" description="Basic and acidic residues" evidence="6">
    <location>
        <begin position="215"/>
        <end position="225"/>
    </location>
</feature>
<feature type="domain" description="HMA" evidence="7">
    <location>
        <begin position="16"/>
        <end position="83"/>
    </location>
</feature>
<evidence type="ECO:0000313" key="8">
    <source>
        <dbReference type="EMBL" id="CAI9768968.1"/>
    </source>
</evidence>
<evidence type="ECO:0000256" key="5">
    <source>
        <dbReference type="ARBA" id="ARBA00024045"/>
    </source>
</evidence>
<dbReference type="Gene3D" id="3.30.70.100">
    <property type="match status" value="1"/>
</dbReference>
<evidence type="ECO:0000256" key="3">
    <source>
        <dbReference type="ARBA" id="ARBA00022723"/>
    </source>
</evidence>
<keyword evidence="3" id="KW-0479">Metal-binding</keyword>
<name>A0AAD1ZFQ4_9LAMI</name>
<organism evidence="8 9">
    <name type="scientific">Fraxinus pennsylvanica</name>
    <dbReference type="NCBI Taxonomy" id="56036"/>
    <lineage>
        <taxon>Eukaryota</taxon>
        <taxon>Viridiplantae</taxon>
        <taxon>Streptophyta</taxon>
        <taxon>Embryophyta</taxon>
        <taxon>Tracheophyta</taxon>
        <taxon>Spermatophyta</taxon>
        <taxon>Magnoliopsida</taxon>
        <taxon>eudicotyledons</taxon>
        <taxon>Gunneridae</taxon>
        <taxon>Pentapetalae</taxon>
        <taxon>asterids</taxon>
        <taxon>lamiids</taxon>
        <taxon>Lamiales</taxon>
        <taxon>Oleaceae</taxon>
        <taxon>Oleeae</taxon>
        <taxon>Fraxinus</taxon>
    </lineage>
</organism>